<evidence type="ECO:0000313" key="2">
    <source>
        <dbReference type="EMBL" id="OBS22271.1"/>
    </source>
</evidence>
<sequence>MCWECAERGSSLSLTPSPTPTPSSDYVRQQLPQFVSPFFTKLNHDIRQKIYHQLFGFLRVHVRYHERNDQSKRKHGWSYVLCQEEHSPKGCALHPNSFVRNYHSCSHTSETLESNLLYTCQQAYSEGRVALYGSATFVSRSPIDCIHFTKDIPRRSWPQNLEFNCTFRPELEHSVPLLDLLYWVVDDFRASKVKIWLAKSYYQTDKVSIQAQQNTIEALKHFLSYSKSDTTFILPSCFKPSVRNLTVRSPGKITFKFLEHYTSDEELELTGLVYLGRSYKYGYPDDRDDQISD</sequence>
<feature type="domain" description="DUF7730" evidence="1">
    <location>
        <begin position="33"/>
        <end position="156"/>
    </location>
</feature>
<dbReference type="AlphaFoldDB" id="A0A1B8APG7"/>
<gene>
    <name evidence="2" type="ORF">FPOA_08607</name>
</gene>
<accession>A0A1B8APG7</accession>
<dbReference type="InterPro" id="IPR056632">
    <property type="entry name" value="DUF7730"/>
</dbReference>
<dbReference type="Pfam" id="PF24864">
    <property type="entry name" value="DUF7730"/>
    <property type="match status" value="1"/>
</dbReference>
<name>A0A1B8APG7_FUSPO</name>
<evidence type="ECO:0000259" key="1">
    <source>
        <dbReference type="Pfam" id="PF24864"/>
    </source>
</evidence>
<keyword evidence="3" id="KW-1185">Reference proteome</keyword>
<dbReference type="EMBL" id="LYXU01000003">
    <property type="protein sequence ID" value="OBS22271.1"/>
    <property type="molecule type" value="Genomic_DNA"/>
</dbReference>
<dbReference type="Proteomes" id="UP000091967">
    <property type="component" value="Unassembled WGS sequence"/>
</dbReference>
<reference evidence="2 3" key="1">
    <citation type="submission" date="2016-06" db="EMBL/GenBank/DDBJ databases">
        <title>Living apart together: crosstalk between the core and supernumerary genomes in a fungal plant pathogen.</title>
        <authorList>
            <person name="Vanheule A."/>
            <person name="Audenaert K."/>
            <person name="Warris S."/>
            <person name="Van De Geest H."/>
            <person name="Schijlen E."/>
            <person name="Hofte M."/>
            <person name="De Saeger S."/>
            <person name="Haesaert G."/>
            <person name="Waalwijk C."/>
            <person name="Van Der Lee T."/>
        </authorList>
    </citation>
    <scope>NUCLEOTIDE SEQUENCE [LARGE SCALE GENOMIC DNA]</scope>
    <source>
        <strain evidence="2 3">2516</strain>
    </source>
</reference>
<proteinExistence type="predicted"/>
<evidence type="ECO:0000313" key="3">
    <source>
        <dbReference type="Proteomes" id="UP000091967"/>
    </source>
</evidence>
<protein>
    <recommendedName>
        <fullName evidence="1">DUF7730 domain-containing protein</fullName>
    </recommendedName>
</protein>
<dbReference type="PANTHER" id="PTHR38790">
    <property type="entry name" value="2EXR DOMAIN-CONTAINING PROTEIN-RELATED"/>
    <property type="match status" value="1"/>
</dbReference>
<organism evidence="2 3">
    <name type="scientific">Fusarium poae</name>
    <dbReference type="NCBI Taxonomy" id="36050"/>
    <lineage>
        <taxon>Eukaryota</taxon>
        <taxon>Fungi</taxon>
        <taxon>Dikarya</taxon>
        <taxon>Ascomycota</taxon>
        <taxon>Pezizomycotina</taxon>
        <taxon>Sordariomycetes</taxon>
        <taxon>Hypocreomycetidae</taxon>
        <taxon>Hypocreales</taxon>
        <taxon>Nectriaceae</taxon>
        <taxon>Fusarium</taxon>
    </lineage>
</organism>
<comment type="caution">
    <text evidence="2">The sequence shown here is derived from an EMBL/GenBank/DDBJ whole genome shotgun (WGS) entry which is preliminary data.</text>
</comment>